<dbReference type="RefSeq" id="WP_204840825.1">
    <property type="nucleotide sequence ID" value="NZ_JAFBCL010000001.1"/>
</dbReference>
<organism evidence="8 9">
    <name type="scientific">Saccharothrix algeriensis</name>
    <dbReference type="NCBI Taxonomy" id="173560"/>
    <lineage>
        <taxon>Bacteria</taxon>
        <taxon>Bacillati</taxon>
        <taxon>Actinomycetota</taxon>
        <taxon>Actinomycetes</taxon>
        <taxon>Pseudonocardiales</taxon>
        <taxon>Pseudonocardiaceae</taxon>
        <taxon>Saccharothrix</taxon>
    </lineage>
</organism>
<dbReference type="InterPro" id="IPR016039">
    <property type="entry name" value="Thiolase-like"/>
</dbReference>
<dbReference type="InterPro" id="IPR012328">
    <property type="entry name" value="Chalcone/stilbene_synt_C"/>
</dbReference>
<accession>A0A8T8I0P3</accession>
<dbReference type="EMBL" id="CP072788">
    <property type="protein sequence ID" value="QTR04040.1"/>
    <property type="molecule type" value="Genomic_DNA"/>
</dbReference>
<name>A0A8T8I0P3_9PSEU</name>
<gene>
    <name evidence="8" type="ORF">J7S33_03315</name>
    <name evidence="7" type="ORF">JOE68_000625</name>
</gene>
<evidence type="ECO:0000259" key="5">
    <source>
        <dbReference type="Pfam" id="PF00195"/>
    </source>
</evidence>
<dbReference type="PIRSF" id="PIRSF000451">
    <property type="entry name" value="PKS_III"/>
    <property type="match status" value="1"/>
</dbReference>
<dbReference type="PANTHER" id="PTHR11877">
    <property type="entry name" value="HYDROXYMETHYLGLUTARYL-COA SYNTHASE"/>
    <property type="match status" value="1"/>
</dbReference>
<dbReference type="GO" id="GO:0016747">
    <property type="term" value="F:acyltransferase activity, transferring groups other than amino-acyl groups"/>
    <property type="evidence" value="ECO:0007669"/>
    <property type="project" value="InterPro"/>
</dbReference>
<keyword evidence="10" id="KW-1185">Reference proteome</keyword>
<reference evidence="7 10" key="1">
    <citation type="submission" date="2021-01" db="EMBL/GenBank/DDBJ databases">
        <title>Sequencing the genomes of 1000 actinobacteria strains.</title>
        <authorList>
            <person name="Klenk H.-P."/>
        </authorList>
    </citation>
    <scope>NUCLEOTIDE SEQUENCE [LARGE SCALE GENOMIC DNA]</scope>
    <source>
        <strain evidence="7 10">DSM 44581</strain>
    </source>
</reference>
<dbReference type="CDD" id="cd00831">
    <property type="entry name" value="CHS_like"/>
    <property type="match status" value="1"/>
</dbReference>
<protein>
    <submittedName>
        <fullName evidence="7">Alkylresorcinol/alkylpyrone synthase</fullName>
    </submittedName>
    <submittedName>
        <fullName evidence="8">Type III polyketide synthase</fullName>
    </submittedName>
</protein>
<feature type="domain" description="Chalcone/stilbene synthase C-terminal" evidence="6">
    <location>
        <begin position="216"/>
        <end position="351"/>
    </location>
</feature>
<sequence>MTTIPAVRGVLAPHRYPQEQLTEWFGRLCLPDRTARAVASRLHTSARVESRHLALPLERYTELDGFTAANDAFLPVAVDLGCEAALAALADAGLAPSDVDLVVSTTVTGMAVPSLDARIASRIGLRPDVKRLPVFGLGCVAGAAGIARLHDFLRGWPDSVAMLVSVELCSLTLQREDASTANMVASGLFGDGAAAVVAVGERHPAATAGPRVVDSVSHLYENSERAMGWDIGSTGLKVVLGAEVPELVRAHLAEDVERLLSPHGLEVGDVARWICHPGGPKVIEAIQSVLGLDEDDLAMTWNSLRRIGNLSSASVLHVFADTLADRAAASGDWGVVMAMGPGFCAELVLLRW</sequence>
<dbReference type="PANTHER" id="PTHR11877:SF99">
    <property type="entry name" value="1,3,6,8-TETRAHYDROXYNAPHTHALENE SYNTHASE"/>
    <property type="match status" value="1"/>
</dbReference>
<evidence type="ECO:0000256" key="3">
    <source>
        <dbReference type="ARBA" id="ARBA00023315"/>
    </source>
</evidence>
<keyword evidence="2" id="KW-0808">Transferase</keyword>
<keyword evidence="3" id="KW-0012">Acyltransferase</keyword>
<dbReference type="EMBL" id="JAFBCL010000001">
    <property type="protein sequence ID" value="MBM7809760.1"/>
    <property type="molecule type" value="Genomic_DNA"/>
</dbReference>
<evidence type="ECO:0000259" key="6">
    <source>
        <dbReference type="Pfam" id="PF02797"/>
    </source>
</evidence>
<dbReference type="SUPFAM" id="SSF53901">
    <property type="entry name" value="Thiolase-like"/>
    <property type="match status" value="1"/>
</dbReference>
<comment type="similarity">
    <text evidence="1">Belongs to the thiolase-like superfamily. Chalcone/stilbene synthases family.</text>
</comment>
<dbReference type="AlphaFoldDB" id="A0A8T8I0P3"/>
<dbReference type="InterPro" id="IPR011141">
    <property type="entry name" value="Polyketide_synthase_type-III"/>
</dbReference>
<evidence type="ECO:0000313" key="7">
    <source>
        <dbReference type="EMBL" id="MBM7809760.1"/>
    </source>
</evidence>
<evidence type="ECO:0000313" key="10">
    <source>
        <dbReference type="Proteomes" id="UP001195724"/>
    </source>
</evidence>
<reference evidence="8" key="2">
    <citation type="submission" date="2021-04" db="EMBL/GenBank/DDBJ databases">
        <title>Saccharothrix algeriensis WGS.</title>
        <authorList>
            <person name="Stuskova K."/>
            <person name="Hakalova E."/>
            <person name="Tebbal A.B."/>
            <person name="Eichmeier A."/>
        </authorList>
    </citation>
    <scope>NUCLEOTIDE SEQUENCE</scope>
    <source>
        <strain evidence="8">NRRL B-24137</strain>
    </source>
</reference>
<dbReference type="GO" id="GO:0030639">
    <property type="term" value="P:polyketide biosynthetic process"/>
    <property type="evidence" value="ECO:0007669"/>
    <property type="project" value="TreeGrafter"/>
</dbReference>
<dbReference type="Pfam" id="PF00195">
    <property type="entry name" value="Chal_sti_synt_N"/>
    <property type="match status" value="1"/>
</dbReference>
<dbReference type="Proteomes" id="UP000671828">
    <property type="component" value="Chromosome"/>
</dbReference>
<evidence type="ECO:0000313" key="9">
    <source>
        <dbReference type="Proteomes" id="UP000671828"/>
    </source>
</evidence>
<feature type="active site" description="Acyl-thioester intermediate" evidence="4">
    <location>
        <position position="139"/>
    </location>
</feature>
<dbReference type="InterPro" id="IPR001099">
    <property type="entry name" value="Chalcone/stilbene_synt_N"/>
</dbReference>
<dbReference type="Proteomes" id="UP001195724">
    <property type="component" value="Unassembled WGS sequence"/>
</dbReference>
<proteinExistence type="inferred from homology"/>
<evidence type="ECO:0000313" key="8">
    <source>
        <dbReference type="EMBL" id="QTR04040.1"/>
    </source>
</evidence>
<evidence type="ECO:0000256" key="2">
    <source>
        <dbReference type="ARBA" id="ARBA00022679"/>
    </source>
</evidence>
<dbReference type="Gene3D" id="3.40.47.10">
    <property type="match status" value="2"/>
</dbReference>
<evidence type="ECO:0000256" key="1">
    <source>
        <dbReference type="ARBA" id="ARBA00005531"/>
    </source>
</evidence>
<dbReference type="FunFam" id="3.40.47.10:FF:000014">
    <property type="entry name" value="Chalcone synthase 1"/>
    <property type="match status" value="1"/>
</dbReference>
<feature type="domain" description="Chalcone/stilbene synthase N-terminal" evidence="5">
    <location>
        <begin position="70"/>
        <end position="197"/>
    </location>
</feature>
<evidence type="ECO:0000256" key="4">
    <source>
        <dbReference type="PIRSR" id="PIRSR000451-1"/>
    </source>
</evidence>
<dbReference type="Pfam" id="PF02797">
    <property type="entry name" value="Chal_sti_synt_C"/>
    <property type="match status" value="1"/>
</dbReference>